<feature type="compositionally biased region" description="Basic and acidic residues" evidence="1">
    <location>
        <begin position="1"/>
        <end position="23"/>
    </location>
</feature>
<dbReference type="AlphaFoldDB" id="A0A5J4L6W0"/>
<organism evidence="2 3">
    <name type="scientific">Streptomyces angustmyceticus</name>
    <dbReference type="NCBI Taxonomy" id="285578"/>
    <lineage>
        <taxon>Bacteria</taxon>
        <taxon>Bacillati</taxon>
        <taxon>Actinomycetota</taxon>
        <taxon>Actinomycetes</taxon>
        <taxon>Kitasatosporales</taxon>
        <taxon>Streptomycetaceae</taxon>
        <taxon>Streptomyces</taxon>
    </lineage>
</organism>
<comment type="caution">
    <text evidence="2">The sequence shown here is derived from an EMBL/GenBank/DDBJ whole genome shotgun (WGS) entry which is preliminary data.</text>
</comment>
<sequence>MVERERERERERAREPGTGERAVRGRTVTEGAMGQRSVTEGARRQRAMTEEAMGQRTMRREPVAEEPDGPRWAEDALAAVWRRTRETEAQVGTRFPLYADPGTGVWRSTSKGSWTGGFWAGLLWLRALDSGAERDRQAAAVCTGRLAHWVGQDTATRGLIFWYGTALAAGPGDDGAAAQLRDRAARACLAAYDAERGLVPWGDAFGGPRLVARADAVPGLVPLLAGRGPDGADAASAQLTRQLTLSLSEHPPRPAWRAAPDGTWNACSEPAPGWSRTVPWLLLGVVDGLHCLGQQGLWEAAEGLVAPRLGAGVPLVPRAYDGRPDGPMDTSAAAIEAVALLKLAALLRAVGREEEAGPPGRRARRILHRLSTAHLSANGGLTASCYDADRGLAPCHELIWGDFFLAAGLAMLTGRTDPFAT</sequence>
<reference evidence="2 3" key="1">
    <citation type="submission" date="2019-10" db="EMBL/GenBank/DDBJ databases">
        <title>Whole genome shotgun sequence of Streptomyces angustmyceticus NBRC 3934.</title>
        <authorList>
            <person name="Hosoyama A."/>
            <person name="Ichikawa N."/>
            <person name="Kimura A."/>
            <person name="Kitahashi Y."/>
            <person name="Komaki H."/>
            <person name="Uohara A."/>
        </authorList>
    </citation>
    <scope>NUCLEOTIDE SEQUENCE [LARGE SCALE GENOMIC DNA]</scope>
    <source>
        <strain evidence="2 3">NBRC 3934</strain>
    </source>
</reference>
<evidence type="ECO:0000256" key="1">
    <source>
        <dbReference type="SAM" id="MobiDB-lite"/>
    </source>
</evidence>
<feature type="compositionally biased region" description="Basic and acidic residues" evidence="1">
    <location>
        <begin position="58"/>
        <end position="69"/>
    </location>
</feature>
<protein>
    <recommendedName>
        <fullName evidence="4">Glucuronyl hydrolase</fullName>
    </recommendedName>
</protein>
<dbReference type="SUPFAM" id="SSF48208">
    <property type="entry name" value="Six-hairpin glycosidases"/>
    <property type="match status" value="1"/>
</dbReference>
<accession>A0A5J4L6W0</accession>
<evidence type="ECO:0008006" key="4">
    <source>
        <dbReference type="Google" id="ProtNLM"/>
    </source>
</evidence>
<feature type="region of interest" description="Disordered" evidence="1">
    <location>
        <begin position="1"/>
        <end position="69"/>
    </location>
</feature>
<dbReference type="Proteomes" id="UP000325598">
    <property type="component" value="Unassembled WGS sequence"/>
</dbReference>
<name>A0A5J4L6W0_9ACTN</name>
<gene>
    <name evidence="2" type="ORF">San01_23700</name>
</gene>
<dbReference type="EMBL" id="BLAG01000007">
    <property type="protein sequence ID" value="GES29883.1"/>
    <property type="molecule type" value="Genomic_DNA"/>
</dbReference>
<dbReference type="GO" id="GO:0005975">
    <property type="term" value="P:carbohydrate metabolic process"/>
    <property type="evidence" value="ECO:0007669"/>
    <property type="project" value="InterPro"/>
</dbReference>
<dbReference type="Gene3D" id="1.50.10.10">
    <property type="match status" value="2"/>
</dbReference>
<dbReference type="InterPro" id="IPR012341">
    <property type="entry name" value="6hp_glycosidase-like_sf"/>
</dbReference>
<dbReference type="InterPro" id="IPR008928">
    <property type="entry name" value="6-hairpin_glycosidase_sf"/>
</dbReference>
<proteinExistence type="predicted"/>
<keyword evidence="3" id="KW-1185">Reference proteome</keyword>
<evidence type="ECO:0000313" key="2">
    <source>
        <dbReference type="EMBL" id="GES29883.1"/>
    </source>
</evidence>
<evidence type="ECO:0000313" key="3">
    <source>
        <dbReference type="Proteomes" id="UP000325598"/>
    </source>
</evidence>